<dbReference type="Proteomes" id="UP001516400">
    <property type="component" value="Unassembled WGS sequence"/>
</dbReference>
<reference evidence="1 2" key="1">
    <citation type="journal article" date="2021" name="BMC Biol.">
        <title>Horizontally acquired antibacterial genes associated with adaptive radiation of ladybird beetles.</title>
        <authorList>
            <person name="Li H.S."/>
            <person name="Tang X.F."/>
            <person name="Huang Y.H."/>
            <person name="Xu Z.Y."/>
            <person name="Chen M.L."/>
            <person name="Du X.Y."/>
            <person name="Qiu B.Y."/>
            <person name="Chen P.T."/>
            <person name="Zhang W."/>
            <person name="Slipinski A."/>
            <person name="Escalona H.E."/>
            <person name="Waterhouse R.M."/>
            <person name="Zwick A."/>
            <person name="Pang H."/>
        </authorList>
    </citation>
    <scope>NUCLEOTIDE SEQUENCE [LARGE SCALE GENOMIC DNA]</scope>
    <source>
        <strain evidence="1">SYSU2018</strain>
    </source>
</reference>
<evidence type="ECO:0000313" key="1">
    <source>
        <dbReference type="EMBL" id="KAL3269739.1"/>
    </source>
</evidence>
<dbReference type="AlphaFoldDB" id="A0ABD2MTH4"/>
<organism evidence="1 2">
    <name type="scientific">Cryptolaemus montrouzieri</name>
    <dbReference type="NCBI Taxonomy" id="559131"/>
    <lineage>
        <taxon>Eukaryota</taxon>
        <taxon>Metazoa</taxon>
        <taxon>Ecdysozoa</taxon>
        <taxon>Arthropoda</taxon>
        <taxon>Hexapoda</taxon>
        <taxon>Insecta</taxon>
        <taxon>Pterygota</taxon>
        <taxon>Neoptera</taxon>
        <taxon>Endopterygota</taxon>
        <taxon>Coleoptera</taxon>
        <taxon>Polyphaga</taxon>
        <taxon>Cucujiformia</taxon>
        <taxon>Coccinelloidea</taxon>
        <taxon>Coccinellidae</taxon>
        <taxon>Scymninae</taxon>
        <taxon>Scymnini</taxon>
        <taxon>Cryptolaemus</taxon>
    </lineage>
</organism>
<dbReference type="EMBL" id="JABFTP020000021">
    <property type="protein sequence ID" value="KAL3269739.1"/>
    <property type="molecule type" value="Genomic_DNA"/>
</dbReference>
<keyword evidence="2" id="KW-1185">Reference proteome</keyword>
<gene>
    <name evidence="1" type="ORF">HHI36_008799</name>
</gene>
<feature type="non-terminal residue" evidence="1">
    <location>
        <position position="109"/>
    </location>
</feature>
<name>A0ABD2MTH4_9CUCU</name>
<evidence type="ECO:0000313" key="2">
    <source>
        <dbReference type="Proteomes" id="UP001516400"/>
    </source>
</evidence>
<proteinExistence type="predicted"/>
<sequence length="109" mass="12423">MRNIDRSRVLNTTNTNLPEYVLNTLANDPKHAITLDKVQPTKKIITEIEDNIKKLMSYNNKLKVTSQSNNAKITDLEKTKKFLSENKQLTIVKADKGKKLSSCKQSYAN</sequence>
<accession>A0ABD2MTH4</accession>
<protein>
    <submittedName>
        <fullName evidence="1">Uncharacterized protein</fullName>
    </submittedName>
</protein>
<comment type="caution">
    <text evidence="1">The sequence shown here is derived from an EMBL/GenBank/DDBJ whole genome shotgun (WGS) entry which is preliminary data.</text>
</comment>